<keyword evidence="4" id="KW-0408">Iron</keyword>
<feature type="compositionally biased region" description="Basic residues" evidence="5">
    <location>
        <begin position="351"/>
        <end position="361"/>
    </location>
</feature>
<comment type="similarity">
    <text evidence="1">Belongs to the amidinotransferase family.</text>
</comment>
<evidence type="ECO:0000313" key="8">
    <source>
        <dbReference type="Proteomes" id="UP001205311"/>
    </source>
</evidence>
<proteinExistence type="inferred from homology"/>
<dbReference type="InterPro" id="IPR003819">
    <property type="entry name" value="TauD/TfdA-like"/>
</dbReference>
<dbReference type="InterPro" id="IPR033195">
    <property type="entry name" value="AmidinoTrfase"/>
</dbReference>
<dbReference type="InterPro" id="IPR042098">
    <property type="entry name" value="TauD-like_sf"/>
</dbReference>
<reference evidence="7 8" key="1">
    <citation type="submission" date="2022-06" db="EMBL/GenBank/DDBJ databases">
        <title>Genomic Encyclopedia of Archaeal and Bacterial Type Strains, Phase II (KMG-II): from individual species to whole genera.</title>
        <authorList>
            <person name="Goeker M."/>
        </authorList>
    </citation>
    <scope>NUCLEOTIDE SEQUENCE [LARGE SCALE GENOMIC DNA]</scope>
    <source>
        <strain evidence="7 8">DSM 40477</strain>
    </source>
</reference>
<dbReference type="PANTHER" id="PTHR10488">
    <property type="entry name" value="GLYCINE AMIDINOTRANSFERASE, MITOCHONDRIAL"/>
    <property type="match status" value="1"/>
</dbReference>
<organism evidence="7 8">
    <name type="scientific">Streptoalloteichus tenebrarius (strain ATCC 17920 / DSM 40477 / JCM 4838 / CBS 697.72 / NBRC 16177 / NCIMB 11028 / NRRL B-12390 / A12253. 1 / ISP 5477)</name>
    <name type="common">Streptomyces tenebrarius</name>
    <dbReference type="NCBI Taxonomy" id="1933"/>
    <lineage>
        <taxon>Bacteria</taxon>
        <taxon>Bacillati</taxon>
        <taxon>Actinomycetota</taxon>
        <taxon>Actinomycetes</taxon>
        <taxon>Pseudonocardiales</taxon>
        <taxon>Pseudonocardiaceae</taxon>
        <taxon>Streptoalloteichus</taxon>
    </lineage>
</organism>
<name>A0ABT1I1J2_STRSD</name>
<dbReference type="SUPFAM" id="SSF51197">
    <property type="entry name" value="Clavaminate synthase-like"/>
    <property type="match status" value="1"/>
</dbReference>
<feature type="domain" description="TauD/TfdA-like" evidence="6">
    <location>
        <begin position="229"/>
        <end position="281"/>
    </location>
</feature>
<gene>
    <name evidence="7" type="ORF">LX15_005342</name>
</gene>
<dbReference type="Gene3D" id="3.75.10.10">
    <property type="entry name" value="L-arginine/glycine Amidinotransferase, Chain A"/>
    <property type="match status" value="1"/>
</dbReference>
<dbReference type="Gene3D" id="3.60.130.10">
    <property type="entry name" value="Clavaminate synthase-like"/>
    <property type="match status" value="1"/>
</dbReference>
<dbReference type="Proteomes" id="UP001205311">
    <property type="component" value="Unassembled WGS sequence"/>
</dbReference>
<keyword evidence="3" id="KW-0560">Oxidoreductase</keyword>
<dbReference type="RefSeq" id="WP_253672611.1">
    <property type="nucleotide sequence ID" value="NZ_JAMTCP010000045.1"/>
</dbReference>
<keyword evidence="2" id="KW-0808">Transferase</keyword>
<keyword evidence="8" id="KW-1185">Reference proteome</keyword>
<sequence>MRRLRQAGVVTVASRHARRIAAAARDLDPAPDPVERSRAEWADLASAVAPALPSGLVRAVRQFGVRGRAGRTLVVRGLPVDADLQATPGVASQEMGGAARRGVLTALAVLNLLGEPHPERDSTPWVHHLTPALEPRHDSGPHATTPLWRVENLWSAHRCHHLAMLCLRGHPTVLTASAAALDLDPRWERVLRAPRFVPGGDGSGANGDQHPAPVLSGPAGDPEIRYHSLFLRPYDPEDVDAAAALRHLTNELTRVTLRHVLEPGDLLLLDNRRTVHAHPAVSIHRDGADWWLARVTAFTTAGAAPPEIPPTTDAREVAPKIRPRIAPETAPKITPGTTPEIAPEIAPRATPKTRPKIRPVSRRGTVAPPRETPTAPVSVPSSPGPPVVREPSRPPGNPAPTIVAPAPARRPDLGVMRPACSHDEFSPLVEVVVGTAANARLPNLVRDPSAWLGLYPELTARELERIQVGRFPPRVVEESEEDLDTLARMLWELGVVVHRPVPVDHELGFVTPHWGASGFHSYCPRDLTLVLGTTIIETPSLMRARYHELAGLRPLFRRYMEAGSTWIAAPRPELRNELFGVDGRGRPTLGEAEPVFDAANVLRCGRDLFYQVSVSGNEAGFRWLRAVAALLGDYRVHPLRGLYPYTHIDTTLMLVRPGLVVANPAYVSERTLPAPLRRWDVLWCPPPVEAARPATPWPTTSPWIGMNLLMVAPDLAIVDAAQHKLIRLLERRGVHVLPHTLRHARVLGGGHHCVTLDTVRAGDLNDYCS</sequence>
<evidence type="ECO:0000256" key="1">
    <source>
        <dbReference type="ARBA" id="ARBA00006943"/>
    </source>
</evidence>
<protein>
    <submittedName>
        <fullName evidence="7">N-Dimethylarginine dimethylaminohydrolase</fullName>
    </submittedName>
</protein>
<feature type="region of interest" description="Disordered" evidence="5">
    <location>
        <begin position="328"/>
        <end position="407"/>
    </location>
</feature>
<dbReference type="Pfam" id="PF02668">
    <property type="entry name" value="TauD"/>
    <property type="match status" value="1"/>
</dbReference>
<evidence type="ECO:0000313" key="7">
    <source>
        <dbReference type="EMBL" id="MCP2261616.1"/>
    </source>
</evidence>
<dbReference type="EMBL" id="JAMTCP010000045">
    <property type="protein sequence ID" value="MCP2261616.1"/>
    <property type="molecule type" value="Genomic_DNA"/>
</dbReference>
<comment type="caution">
    <text evidence="7">The sequence shown here is derived from an EMBL/GenBank/DDBJ whole genome shotgun (WGS) entry which is preliminary data.</text>
</comment>
<evidence type="ECO:0000256" key="5">
    <source>
        <dbReference type="SAM" id="MobiDB-lite"/>
    </source>
</evidence>
<feature type="compositionally biased region" description="Pro residues" evidence="5">
    <location>
        <begin position="382"/>
        <end position="398"/>
    </location>
</feature>
<dbReference type="SUPFAM" id="SSF55909">
    <property type="entry name" value="Pentein"/>
    <property type="match status" value="1"/>
</dbReference>
<accession>A0ABT1I1J2</accession>
<evidence type="ECO:0000256" key="2">
    <source>
        <dbReference type="ARBA" id="ARBA00022679"/>
    </source>
</evidence>
<evidence type="ECO:0000256" key="3">
    <source>
        <dbReference type="ARBA" id="ARBA00023002"/>
    </source>
</evidence>
<evidence type="ECO:0000256" key="4">
    <source>
        <dbReference type="ARBA" id="ARBA00023004"/>
    </source>
</evidence>
<evidence type="ECO:0000259" key="6">
    <source>
        <dbReference type="Pfam" id="PF02668"/>
    </source>
</evidence>
<dbReference type="PANTHER" id="PTHR10488:SF1">
    <property type="entry name" value="GLYCINE AMIDINOTRANSFERASE, MITOCHONDRIAL"/>
    <property type="match status" value="1"/>
</dbReference>